<dbReference type="GO" id="GO:0030420">
    <property type="term" value="P:establishment of competence for transformation"/>
    <property type="evidence" value="ECO:0007669"/>
    <property type="project" value="InterPro"/>
</dbReference>
<organism evidence="1 2">
    <name type="scientific">Bhargavaea cecembensis DSE10</name>
    <dbReference type="NCBI Taxonomy" id="1235279"/>
    <lineage>
        <taxon>Bacteria</taxon>
        <taxon>Bacillati</taxon>
        <taxon>Bacillota</taxon>
        <taxon>Bacilli</taxon>
        <taxon>Bacillales</taxon>
        <taxon>Caryophanaceae</taxon>
        <taxon>Bhargavaea</taxon>
    </lineage>
</organism>
<dbReference type="EMBL" id="AOFT01000004">
    <property type="protein sequence ID" value="EMR06959.1"/>
    <property type="molecule type" value="Genomic_DNA"/>
</dbReference>
<evidence type="ECO:0000313" key="1">
    <source>
        <dbReference type="EMBL" id="EMR06959.1"/>
    </source>
</evidence>
<dbReference type="STRING" id="1235279.C772_01095"/>
<proteinExistence type="predicted"/>
<gene>
    <name evidence="1" type="ORF">C772_01095</name>
</gene>
<protein>
    <submittedName>
        <fullName evidence="1">Genetic competence transcription factor</fullName>
    </submittedName>
</protein>
<sequence length="193" mass="22070">MGVARKDKGDGGMESAMFLIGQETLGIVPEYDAFGDLHAKVLLPDEYVTVGESPTQLIDRTLRTQGTSFRGARDGANYILSRTHNTPVRIEGEETIILFPTTSPSREDCTWFALHHIERYEAVEKGKTCVTLTNGHTVTLPVSRFSFHNQFQKALRFKYQLVERRKTRILLVREPQKSYHLVKREGQRNFEDN</sequence>
<evidence type="ECO:0000313" key="2">
    <source>
        <dbReference type="Proteomes" id="UP000011919"/>
    </source>
</evidence>
<reference evidence="1 2" key="1">
    <citation type="journal article" date="2013" name="Genome Announc.">
        <title>Draft Genome Sequence of Bhargavaea cecembensis Strain DSE10T, Isolated from a Deep-Sea Sediment Sample Collected at a Depth of 5,904 m from the Chagos-Laccadive Ridge System in the Indian Ocean.</title>
        <authorList>
            <person name="Shivaji S."/>
            <person name="Ara S."/>
            <person name="Begum Z."/>
            <person name="Ruth M."/>
            <person name="Singh A."/>
            <person name="Kumar Pinnaka A."/>
        </authorList>
    </citation>
    <scope>NUCLEOTIDE SEQUENCE [LARGE SCALE GENOMIC DNA]</scope>
    <source>
        <strain evidence="1 2">DSE10</strain>
    </source>
</reference>
<dbReference type="eggNOG" id="COG4903">
    <property type="taxonomic scope" value="Bacteria"/>
</dbReference>
<keyword evidence="2" id="KW-1185">Reference proteome</keyword>
<accession>M7P8X5</accession>
<dbReference type="AlphaFoldDB" id="M7P8X5"/>
<dbReference type="Pfam" id="PF06338">
    <property type="entry name" value="ComK"/>
    <property type="match status" value="1"/>
</dbReference>
<name>M7P8X5_9BACL</name>
<dbReference type="Proteomes" id="UP000011919">
    <property type="component" value="Unassembled WGS sequence"/>
</dbReference>
<dbReference type="InterPro" id="IPR010461">
    <property type="entry name" value="ComK"/>
</dbReference>
<comment type="caution">
    <text evidence="1">The sequence shown here is derived from an EMBL/GenBank/DDBJ whole genome shotgun (WGS) entry which is preliminary data.</text>
</comment>